<comment type="caution">
    <text evidence="1">The sequence shown here is derived from an EMBL/GenBank/DDBJ whole genome shotgun (WGS) entry which is preliminary data.</text>
</comment>
<evidence type="ECO:0000313" key="1">
    <source>
        <dbReference type="EMBL" id="TKK91713.1"/>
    </source>
</evidence>
<protein>
    <submittedName>
        <fullName evidence="1">Uncharacterized protein</fullName>
    </submittedName>
</protein>
<evidence type="ECO:0000313" key="2">
    <source>
        <dbReference type="Proteomes" id="UP000308705"/>
    </source>
</evidence>
<dbReference type="Proteomes" id="UP000308705">
    <property type="component" value="Unassembled WGS sequence"/>
</dbReference>
<keyword evidence="2" id="KW-1185">Reference proteome</keyword>
<dbReference type="RefSeq" id="WP_137245406.1">
    <property type="nucleotide sequence ID" value="NZ_SZQA01000001.1"/>
</dbReference>
<sequence length="62" mass="6949">MAHQVDGREQLVLTFRPEGLPSYRALIRAARAGEVAFSGRPEQLDAFLRVFTLREPARRPAG</sequence>
<gene>
    <name evidence="1" type="ORF">FDA94_02775</name>
</gene>
<organism evidence="1 2">
    <name type="scientific">Herbidospora galbida</name>
    <dbReference type="NCBI Taxonomy" id="2575442"/>
    <lineage>
        <taxon>Bacteria</taxon>
        <taxon>Bacillati</taxon>
        <taxon>Actinomycetota</taxon>
        <taxon>Actinomycetes</taxon>
        <taxon>Streptosporangiales</taxon>
        <taxon>Streptosporangiaceae</taxon>
        <taxon>Herbidospora</taxon>
    </lineage>
</organism>
<dbReference type="AlphaFoldDB" id="A0A4V5V0B3"/>
<dbReference type="EMBL" id="SZQA01000001">
    <property type="protein sequence ID" value="TKK91713.1"/>
    <property type="molecule type" value="Genomic_DNA"/>
</dbReference>
<accession>A0A4V5V0B3</accession>
<reference evidence="1 2" key="1">
    <citation type="submission" date="2019-04" db="EMBL/GenBank/DDBJ databases">
        <title>Herbidospora sp. NEAU-GS14.nov., a novel actinomycete isolated from soil.</title>
        <authorList>
            <person name="Han L."/>
        </authorList>
    </citation>
    <scope>NUCLEOTIDE SEQUENCE [LARGE SCALE GENOMIC DNA]</scope>
    <source>
        <strain evidence="1 2">NEAU-GS14</strain>
    </source>
</reference>
<name>A0A4V5V0B3_9ACTN</name>
<proteinExistence type="predicted"/>